<evidence type="ECO:0000256" key="4">
    <source>
        <dbReference type="ARBA" id="ARBA00022989"/>
    </source>
</evidence>
<reference evidence="16" key="2">
    <citation type="submission" date="2020-06" db="EMBL/GenBank/DDBJ databases">
        <authorList>
            <person name="Sheffer M."/>
        </authorList>
    </citation>
    <scope>NUCLEOTIDE SEQUENCE</scope>
</reference>
<evidence type="ECO:0000259" key="15">
    <source>
        <dbReference type="Pfam" id="PF02931"/>
    </source>
</evidence>
<comment type="similarity">
    <text evidence="13">Belongs to the ligand-gated ion channel (TC 1.A.9) family.</text>
</comment>
<organism evidence="16 17">
    <name type="scientific">Argiope bruennichi</name>
    <name type="common">Wasp spider</name>
    <name type="synonym">Aranea bruennichi</name>
    <dbReference type="NCBI Taxonomy" id="94029"/>
    <lineage>
        <taxon>Eukaryota</taxon>
        <taxon>Metazoa</taxon>
        <taxon>Ecdysozoa</taxon>
        <taxon>Arthropoda</taxon>
        <taxon>Chelicerata</taxon>
        <taxon>Arachnida</taxon>
        <taxon>Araneae</taxon>
        <taxon>Araneomorphae</taxon>
        <taxon>Entelegynae</taxon>
        <taxon>Araneoidea</taxon>
        <taxon>Araneidae</taxon>
        <taxon>Argiope</taxon>
    </lineage>
</organism>
<dbReference type="GO" id="GO:0022848">
    <property type="term" value="F:acetylcholine-gated monoatomic cation-selective channel activity"/>
    <property type="evidence" value="ECO:0007669"/>
    <property type="project" value="InterPro"/>
</dbReference>
<feature type="signal peptide" evidence="13">
    <location>
        <begin position="1"/>
        <end position="23"/>
    </location>
</feature>
<evidence type="ECO:0000313" key="17">
    <source>
        <dbReference type="Proteomes" id="UP000807504"/>
    </source>
</evidence>
<dbReference type="Proteomes" id="UP000807504">
    <property type="component" value="Unassembled WGS sequence"/>
</dbReference>
<keyword evidence="7" id="KW-0472">Membrane</keyword>
<dbReference type="InterPro" id="IPR002394">
    <property type="entry name" value="Nicotinic_acetylcholine_rcpt"/>
</dbReference>
<dbReference type="PROSITE" id="PS00236">
    <property type="entry name" value="NEUROTR_ION_CHANNEL"/>
    <property type="match status" value="1"/>
</dbReference>
<keyword evidence="4" id="KW-1133">Transmembrane helix</keyword>
<feature type="domain" description="Neurotransmitter-gated ion-channel ligand-binding" evidence="15">
    <location>
        <begin position="29"/>
        <end position="200"/>
    </location>
</feature>
<dbReference type="InterPro" id="IPR036734">
    <property type="entry name" value="Neur_chan_lig-bd_sf"/>
</dbReference>
<evidence type="ECO:0000256" key="11">
    <source>
        <dbReference type="ARBA" id="ARBA00023303"/>
    </source>
</evidence>
<dbReference type="AlphaFoldDB" id="A0A8T0FAX8"/>
<accession>A0A8T0FAX8</accession>
<evidence type="ECO:0000256" key="7">
    <source>
        <dbReference type="ARBA" id="ARBA00023136"/>
    </source>
</evidence>
<keyword evidence="17" id="KW-1185">Reference proteome</keyword>
<keyword evidence="9" id="KW-0628">Postsynaptic cell membrane</keyword>
<evidence type="ECO:0000256" key="12">
    <source>
        <dbReference type="ARBA" id="ARBA00034104"/>
    </source>
</evidence>
<dbReference type="Pfam" id="PF02931">
    <property type="entry name" value="Neur_chan_LBD"/>
    <property type="match status" value="1"/>
</dbReference>
<keyword evidence="6 13" id="KW-0406">Ion transport</keyword>
<name>A0A8T0FAX8_ARGBR</name>
<reference evidence="16" key="1">
    <citation type="journal article" date="2020" name="bioRxiv">
        <title>Chromosome-level reference genome of the European wasp spider Argiope bruennichi: a resource for studies on range expansion and evolutionary adaptation.</title>
        <authorList>
            <person name="Sheffer M.M."/>
            <person name="Hoppe A."/>
            <person name="Krehenwinkel H."/>
            <person name="Uhl G."/>
            <person name="Kuss A.W."/>
            <person name="Jensen L."/>
            <person name="Jensen C."/>
            <person name="Gillespie R.G."/>
            <person name="Hoff K.J."/>
            <person name="Prost S."/>
        </authorList>
    </citation>
    <scope>NUCLEOTIDE SEQUENCE</scope>
</reference>
<proteinExistence type="inferred from homology"/>
<evidence type="ECO:0000256" key="2">
    <source>
        <dbReference type="ARBA" id="ARBA00022475"/>
    </source>
</evidence>
<keyword evidence="3" id="KW-0812">Transmembrane</keyword>
<comment type="subcellular location">
    <subcellularLocation>
        <location evidence="12">Postsynaptic cell membrane</location>
        <topology evidence="12">Multi-pass membrane protein</topology>
    </subcellularLocation>
</comment>
<keyword evidence="13" id="KW-0732">Signal</keyword>
<dbReference type="PANTHER" id="PTHR18945">
    <property type="entry name" value="NEUROTRANSMITTER GATED ION CHANNEL"/>
    <property type="match status" value="1"/>
</dbReference>
<keyword evidence="11 13" id="KW-0407">Ion channel</keyword>
<dbReference type="FunFam" id="2.70.170.10:FF:000028">
    <property type="entry name" value="AcetylCholine Receptor"/>
    <property type="match status" value="1"/>
</dbReference>
<evidence type="ECO:0000256" key="6">
    <source>
        <dbReference type="ARBA" id="ARBA00023065"/>
    </source>
</evidence>
<comment type="caution">
    <text evidence="16">The sequence shown here is derived from an EMBL/GenBank/DDBJ whole genome shotgun (WGS) entry which is preliminary data.</text>
</comment>
<keyword evidence="1 13" id="KW-0813">Transport</keyword>
<dbReference type="InterPro" id="IPR006202">
    <property type="entry name" value="Neur_chan_lig-bd"/>
</dbReference>
<evidence type="ECO:0000256" key="5">
    <source>
        <dbReference type="ARBA" id="ARBA00023018"/>
    </source>
</evidence>
<keyword evidence="10" id="KW-1071">Ligand-gated ion channel</keyword>
<keyword evidence="2" id="KW-1003">Cell membrane</keyword>
<evidence type="ECO:0000256" key="10">
    <source>
        <dbReference type="ARBA" id="ARBA00023286"/>
    </source>
</evidence>
<evidence type="ECO:0000256" key="3">
    <source>
        <dbReference type="ARBA" id="ARBA00022692"/>
    </source>
</evidence>
<dbReference type="PRINTS" id="PR00254">
    <property type="entry name" value="NICOTINICR"/>
</dbReference>
<dbReference type="EMBL" id="JABXBU010000015">
    <property type="protein sequence ID" value="KAF8788407.1"/>
    <property type="molecule type" value="Genomic_DNA"/>
</dbReference>
<dbReference type="PRINTS" id="PR00252">
    <property type="entry name" value="NRIONCHANNEL"/>
</dbReference>
<dbReference type="GO" id="GO:0004888">
    <property type="term" value="F:transmembrane signaling receptor activity"/>
    <property type="evidence" value="ECO:0007669"/>
    <property type="project" value="InterPro"/>
</dbReference>
<evidence type="ECO:0000256" key="1">
    <source>
        <dbReference type="ARBA" id="ARBA00022448"/>
    </source>
</evidence>
<dbReference type="InterPro" id="IPR006201">
    <property type="entry name" value="Neur_channel"/>
</dbReference>
<dbReference type="InterPro" id="IPR036719">
    <property type="entry name" value="Neuro-gated_channel_TM_sf"/>
</dbReference>
<feature type="chain" id="PRO_5035959774" evidence="13">
    <location>
        <begin position="24"/>
        <end position="511"/>
    </location>
</feature>
<sequence>MQSWTLAPAALLFLISLQGLVWCDDQEFRLVRYLMSNYDSAVRPSLSVAQPVAVAFRFSLLALLAMDERQGVVSTSCRITQNWNDVHLRWNASDFGGVTTVRIPASQIWRPDVILRNNADPSTPTNIGEEHAVLKSSGDITWTSHVLLKSACTLDLRFFPFDFHLCHLNFTSWSYDTQQVTLSADHVDLSNFHPNPEFHFRGRPGDPGGGKAPAFFPFSFGGVPRTPPAPPRAGPCFFGDGPFTPPFLVPPTSGERVTLAIGCVYQLCCLCLVSSTAFLSAMTLGLHSKGSDGIPPSPWLRRCILGCLAPMLFVHPCPPRKDSMNFQEGDDDEKKKGKRKTVSGGGPPIERYSSSPQLLRRRSGTGGGGGGGADTMRSSAGGERSSEEFERRFLRVLDRVHETLERNEARDMENEGREAAREEWRKVAQVTDRLLLRHLIREEGGDHTTVLQKYGLEPTQVGKQASPADHITGCGAVVSKSMDIHFDFKYQRRCLVELVADVHRPSSEDNL</sequence>
<keyword evidence="5" id="KW-0770">Synapse</keyword>
<evidence type="ECO:0000256" key="13">
    <source>
        <dbReference type="RuleBase" id="RU000687"/>
    </source>
</evidence>
<dbReference type="Gene3D" id="2.70.170.10">
    <property type="entry name" value="Neurotransmitter-gated ion-channel ligand-binding domain"/>
    <property type="match status" value="1"/>
</dbReference>
<gene>
    <name evidence="16" type="ORF">HNY73_009908</name>
</gene>
<evidence type="ECO:0000313" key="16">
    <source>
        <dbReference type="EMBL" id="KAF8788407.1"/>
    </source>
</evidence>
<keyword evidence="8 16" id="KW-0675">Receptor</keyword>
<dbReference type="InterPro" id="IPR018000">
    <property type="entry name" value="Neurotransmitter_ion_chnl_CS"/>
</dbReference>
<dbReference type="SUPFAM" id="SSF63712">
    <property type="entry name" value="Nicotinic receptor ligand binding domain-like"/>
    <property type="match status" value="1"/>
</dbReference>
<dbReference type="SUPFAM" id="SSF90112">
    <property type="entry name" value="Neurotransmitter-gated ion-channel transmembrane pore"/>
    <property type="match status" value="1"/>
</dbReference>
<evidence type="ECO:0000256" key="9">
    <source>
        <dbReference type="ARBA" id="ARBA00023257"/>
    </source>
</evidence>
<evidence type="ECO:0000256" key="8">
    <source>
        <dbReference type="ARBA" id="ARBA00023170"/>
    </source>
</evidence>
<protein>
    <submittedName>
        <fullName evidence="16">Neuronal acetylcholine receptor subunit like protein</fullName>
    </submittedName>
</protein>
<feature type="region of interest" description="Disordered" evidence="14">
    <location>
        <begin position="320"/>
        <end position="387"/>
    </location>
</feature>
<evidence type="ECO:0000256" key="14">
    <source>
        <dbReference type="SAM" id="MobiDB-lite"/>
    </source>
</evidence>
<dbReference type="GO" id="GO:0045211">
    <property type="term" value="C:postsynaptic membrane"/>
    <property type="evidence" value="ECO:0007669"/>
    <property type="project" value="UniProtKB-SubCell"/>
</dbReference>
<feature type="compositionally biased region" description="Gly residues" evidence="14">
    <location>
        <begin position="364"/>
        <end position="373"/>
    </location>
</feature>